<reference evidence="1 2" key="1">
    <citation type="submission" date="2019-02" db="EMBL/GenBank/DDBJ databases">
        <title>Deep-cultivation of Planctomycetes and their phenomic and genomic characterization uncovers novel biology.</title>
        <authorList>
            <person name="Wiegand S."/>
            <person name="Jogler M."/>
            <person name="Boedeker C."/>
            <person name="Pinto D."/>
            <person name="Vollmers J."/>
            <person name="Rivas-Marin E."/>
            <person name="Kohn T."/>
            <person name="Peeters S.H."/>
            <person name="Heuer A."/>
            <person name="Rast P."/>
            <person name="Oberbeckmann S."/>
            <person name="Bunk B."/>
            <person name="Jeske O."/>
            <person name="Meyerdierks A."/>
            <person name="Storesund J.E."/>
            <person name="Kallscheuer N."/>
            <person name="Luecker S."/>
            <person name="Lage O.M."/>
            <person name="Pohl T."/>
            <person name="Merkel B.J."/>
            <person name="Hornburger P."/>
            <person name="Mueller R.-W."/>
            <person name="Bruemmer F."/>
            <person name="Labrenz M."/>
            <person name="Spormann A.M."/>
            <person name="Op den Camp H."/>
            <person name="Overmann J."/>
            <person name="Amann R."/>
            <person name="Jetten M.S.M."/>
            <person name="Mascher T."/>
            <person name="Medema M.H."/>
            <person name="Devos D.P."/>
            <person name="Kaster A.-K."/>
            <person name="Ovreas L."/>
            <person name="Rohde M."/>
            <person name="Galperin M.Y."/>
            <person name="Jogler C."/>
        </authorList>
    </citation>
    <scope>NUCLEOTIDE SEQUENCE [LARGE SCALE GENOMIC DNA]</scope>
    <source>
        <strain evidence="1 2">ETA_A8</strain>
    </source>
</reference>
<sequence>MHNRRLTRLTNVHIKSADHHSAMLSIFAAFYNFCRKHQSCGKRKQTPAMVAGLTDRVWTIKELLEAAA</sequence>
<evidence type="ECO:0000313" key="1">
    <source>
        <dbReference type="EMBL" id="QDU31429.1"/>
    </source>
</evidence>
<gene>
    <name evidence="1" type="ORF">ETAA8_65870</name>
</gene>
<evidence type="ECO:0008006" key="3">
    <source>
        <dbReference type="Google" id="ProtNLM"/>
    </source>
</evidence>
<accession>A0A517YMI0</accession>
<dbReference type="EMBL" id="CP036274">
    <property type="protein sequence ID" value="QDU31429.1"/>
    <property type="molecule type" value="Genomic_DNA"/>
</dbReference>
<evidence type="ECO:0000313" key="2">
    <source>
        <dbReference type="Proteomes" id="UP000315017"/>
    </source>
</evidence>
<dbReference type="AlphaFoldDB" id="A0A517YMI0"/>
<dbReference type="KEGG" id="aagg:ETAA8_65870"/>
<protein>
    <recommendedName>
        <fullName evidence="3">Transposase</fullName>
    </recommendedName>
</protein>
<dbReference type="RefSeq" id="WP_145098547.1">
    <property type="nucleotide sequence ID" value="NZ_CP036274.1"/>
</dbReference>
<dbReference type="Proteomes" id="UP000315017">
    <property type="component" value="Chromosome"/>
</dbReference>
<name>A0A517YMI0_9BACT</name>
<organism evidence="1 2">
    <name type="scientific">Anatilimnocola aggregata</name>
    <dbReference type="NCBI Taxonomy" id="2528021"/>
    <lineage>
        <taxon>Bacteria</taxon>
        <taxon>Pseudomonadati</taxon>
        <taxon>Planctomycetota</taxon>
        <taxon>Planctomycetia</taxon>
        <taxon>Pirellulales</taxon>
        <taxon>Pirellulaceae</taxon>
        <taxon>Anatilimnocola</taxon>
    </lineage>
</organism>
<keyword evidence="2" id="KW-1185">Reference proteome</keyword>
<proteinExistence type="predicted"/>
<dbReference type="OrthoDB" id="4682509at2"/>